<keyword evidence="3" id="KW-1185">Reference proteome</keyword>
<evidence type="ECO:0000313" key="2">
    <source>
        <dbReference type="EMBL" id="WYJ99792.1"/>
    </source>
</evidence>
<feature type="coiled-coil region" evidence="1">
    <location>
        <begin position="17"/>
        <end position="72"/>
    </location>
</feature>
<dbReference type="Proteomes" id="UP000194948">
    <property type="component" value="Chromosome"/>
</dbReference>
<evidence type="ECO:0000313" key="3">
    <source>
        <dbReference type="Proteomes" id="UP000194948"/>
    </source>
</evidence>
<protein>
    <submittedName>
        <fullName evidence="2">V/A-type H+/Na+-transporting ATPase subunit E</fullName>
    </submittedName>
</protein>
<name>A0AAQ3W788_9ENTE</name>
<gene>
    <name evidence="2" type="ORF">A5821_000869</name>
</gene>
<keyword evidence="1" id="KW-0175">Coiled coil</keyword>
<dbReference type="SUPFAM" id="SSF160527">
    <property type="entry name" value="V-type ATPase subunit E-like"/>
    <property type="match status" value="1"/>
</dbReference>
<dbReference type="AlphaFoldDB" id="A0AAQ3W788"/>
<sequence>MDAIEKIVEQILEKGQKEVSERKKIELDRINQEYQEQKEALFLQESKLIEKNQEQTNKAFKQKENRQQLEIKQSILNQKQGYLEQLFTEAVERMNHWTESEFQTFAEQIINQLPIEGKAYLKLGSFSKGKLSEQWIVEHSNEILTLILEKEEVPNDGGFIVAKDGIEYNFLFSSLMQEIKKMESFKIAEMLFQ</sequence>
<proteinExistence type="predicted"/>
<accession>A0AAQ3W788</accession>
<dbReference type="EMBL" id="CP147244">
    <property type="protein sequence ID" value="WYJ99792.1"/>
    <property type="molecule type" value="Genomic_DNA"/>
</dbReference>
<organism evidence="2 3">
    <name type="scientific">Candidatus Enterococcus palustris</name>
    <dbReference type="NCBI Taxonomy" id="1834189"/>
    <lineage>
        <taxon>Bacteria</taxon>
        <taxon>Bacillati</taxon>
        <taxon>Bacillota</taxon>
        <taxon>Bacilli</taxon>
        <taxon>Lactobacillales</taxon>
        <taxon>Enterococcaceae</taxon>
        <taxon>Enterococcus</taxon>
    </lineage>
</organism>
<evidence type="ECO:0000256" key="1">
    <source>
        <dbReference type="SAM" id="Coils"/>
    </source>
</evidence>
<reference evidence="2 3" key="2">
    <citation type="submission" date="2024-03" db="EMBL/GenBank/DDBJ databases">
        <title>The Genome Sequence of Enterococcus sp. DIV0205d.</title>
        <authorList>
            <consortium name="The Broad Institute Genomics Platform"/>
            <consortium name="The Broad Institute Microbial Omics Core"/>
            <consortium name="The Broad Institute Genomic Center for Infectious Diseases"/>
            <person name="Earl A."/>
            <person name="Manson A."/>
            <person name="Gilmore M."/>
            <person name="Schwartman J."/>
            <person name="Shea T."/>
            <person name="Abouelleil A."/>
            <person name="Cao P."/>
            <person name="Chapman S."/>
            <person name="Cusick C."/>
            <person name="Young S."/>
            <person name="Neafsey D."/>
            <person name="Nusbaum C."/>
            <person name="Birren B."/>
        </authorList>
    </citation>
    <scope>NUCLEOTIDE SEQUENCE [LARGE SCALE GENOMIC DNA]</scope>
    <source>
        <strain evidence="2 3">7F3_DIV0205</strain>
    </source>
</reference>
<reference evidence="3" key="1">
    <citation type="submission" date="2017-05" db="EMBL/GenBank/DDBJ databases">
        <title>The Genome Sequence of EEnterococcus faecalis 9F2_4866.</title>
        <authorList>
            <consortium name="The Broad Institute Genomics Platform"/>
            <consortium name="The Broad Institute Genomic Center for Infectious Diseases"/>
            <person name="Earl A."/>
            <person name="Manson A."/>
            <person name="Schwartman J."/>
            <person name="Gilmore M."/>
            <person name="Abouelleil A."/>
            <person name="Cao P."/>
            <person name="Chapman S."/>
            <person name="Cusick C."/>
            <person name="Shea T."/>
            <person name="Young S."/>
            <person name="Neafsey D."/>
            <person name="Nusbaum C."/>
            <person name="Birren B."/>
        </authorList>
    </citation>
    <scope>NUCLEOTIDE SEQUENCE [LARGE SCALE GENOMIC DNA]</scope>
    <source>
        <strain evidence="3">7F3_DIV0205</strain>
    </source>
</reference>
<dbReference type="RefSeq" id="WP_086313391.1">
    <property type="nucleotide sequence ID" value="NZ_CP147244.1"/>
</dbReference>